<protein>
    <submittedName>
        <fullName evidence="1">Uncharacterized protein</fullName>
    </submittedName>
</protein>
<organism evidence="1">
    <name type="scientific">Tanacetum cinerariifolium</name>
    <name type="common">Dalmatian daisy</name>
    <name type="synonym">Chrysanthemum cinerariifolium</name>
    <dbReference type="NCBI Taxonomy" id="118510"/>
    <lineage>
        <taxon>Eukaryota</taxon>
        <taxon>Viridiplantae</taxon>
        <taxon>Streptophyta</taxon>
        <taxon>Embryophyta</taxon>
        <taxon>Tracheophyta</taxon>
        <taxon>Spermatophyta</taxon>
        <taxon>Magnoliopsida</taxon>
        <taxon>eudicotyledons</taxon>
        <taxon>Gunneridae</taxon>
        <taxon>Pentapetalae</taxon>
        <taxon>asterids</taxon>
        <taxon>campanulids</taxon>
        <taxon>Asterales</taxon>
        <taxon>Asteraceae</taxon>
        <taxon>Asteroideae</taxon>
        <taxon>Anthemideae</taxon>
        <taxon>Anthemidinae</taxon>
        <taxon>Tanacetum</taxon>
    </lineage>
</organism>
<comment type="caution">
    <text evidence="1">The sequence shown here is derived from an EMBL/GenBank/DDBJ whole genome shotgun (WGS) entry which is preliminary data.</text>
</comment>
<evidence type="ECO:0000313" key="1">
    <source>
        <dbReference type="EMBL" id="GFD54752.1"/>
    </source>
</evidence>
<name>A0A699X3V8_TANCI</name>
<dbReference type="EMBL" id="BKCJ011809678">
    <property type="protein sequence ID" value="GFD54752.1"/>
    <property type="molecule type" value="Genomic_DNA"/>
</dbReference>
<sequence length="50" mass="5021">FFIIAVQTPDGGISILLAVGTPSTSSGNLYCLYRSAAGGGTALYPTPSLT</sequence>
<proteinExistence type="predicted"/>
<dbReference type="AlphaFoldDB" id="A0A699X3V8"/>
<gene>
    <name evidence="1" type="ORF">Tci_926721</name>
</gene>
<feature type="non-terminal residue" evidence="1">
    <location>
        <position position="1"/>
    </location>
</feature>
<accession>A0A699X3V8</accession>
<reference evidence="1" key="1">
    <citation type="journal article" date="2019" name="Sci. Rep.">
        <title>Draft genome of Tanacetum cinerariifolium, the natural source of mosquito coil.</title>
        <authorList>
            <person name="Yamashiro T."/>
            <person name="Shiraishi A."/>
            <person name="Satake H."/>
            <person name="Nakayama K."/>
        </authorList>
    </citation>
    <scope>NUCLEOTIDE SEQUENCE</scope>
</reference>